<name>A0A2I7N919_9NEIS</name>
<gene>
    <name evidence="2" type="ORF">CUN60_11820</name>
</gene>
<dbReference type="KEGG" id="nba:CUN60_11820"/>
<proteinExistence type="predicted"/>
<reference evidence="3" key="1">
    <citation type="submission" date="2017-11" db="EMBL/GenBank/DDBJ databases">
        <authorList>
            <person name="Chan K.G."/>
            <person name="Lee L.S."/>
        </authorList>
    </citation>
    <scope>NUCLEOTIDE SEQUENCE [LARGE SCALE GENOMIC DNA]</scope>
    <source>
        <strain evidence="3">DSM 100970</strain>
    </source>
</reference>
<feature type="chain" id="PRO_5014435230" description="Lipoprotein" evidence="1">
    <location>
        <begin position="21"/>
        <end position="380"/>
    </location>
</feature>
<accession>A0A2I7N919</accession>
<feature type="signal peptide" evidence="1">
    <location>
        <begin position="1"/>
        <end position="20"/>
    </location>
</feature>
<dbReference type="Proteomes" id="UP000236655">
    <property type="component" value="Chromosome"/>
</dbReference>
<evidence type="ECO:0000256" key="1">
    <source>
        <dbReference type="SAM" id="SignalP"/>
    </source>
</evidence>
<keyword evidence="1" id="KW-0732">Signal</keyword>
<keyword evidence="3" id="KW-1185">Reference proteome</keyword>
<dbReference type="AlphaFoldDB" id="A0A2I7N919"/>
<organism evidence="2 3">
    <name type="scientific">Aquella oligotrophica</name>
    <dbReference type="NCBI Taxonomy" id="2067065"/>
    <lineage>
        <taxon>Bacteria</taxon>
        <taxon>Pseudomonadati</taxon>
        <taxon>Pseudomonadota</taxon>
        <taxon>Betaproteobacteria</taxon>
        <taxon>Neisseriales</taxon>
        <taxon>Neisseriaceae</taxon>
        <taxon>Aquella</taxon>
    </lineage>
</organism>
<dbReference type="RefSeq" id="WP_102952239.1">
    <property type="nucleotide sequence ID" value="NZ_CP024847.1"/>
</dbReference>
<evidence type="ECO:0008006" key="4">
    <source>
        <dbReference type="Google" id="ProtNLM"/>
    </source>
</evidence>
<protein>
    <recommendedName>
        <fullName evidence="4">Lipoprotein</fullName>
    </recommendedName>
</protein>
<dbReference type="PROSITE" id="PS51257">
    <property type="entry name" value="PROKAR_LIPOPROTEIN"/>
    <property type="match status" value="1"/>
</dbReference>
<evidence type="ECO:0000313" key="3">
    <source>
        <dbReference type="Proteomes" id="UP000236655"/>
    </source>
</evidence>
<sequence>MLVKRNVIILSLCAFPLIIAGCNSGGSSGGSTAPVTNPTAFILNQGSGDISVCPFIQAQNNFGICSVMRPTTANTTVATGTDYGYNPLLNGGSPVGIVINNNYAFISLDKGSNPLAASQIVSCAIESNGQFDQCNVYTTSELNPQALRAFQPAVSNNTLYFPTFGLGEQSKASIMACQIGAKGELSADSCMLYSSVYSASNTDFSLIAANQMLYGVSGATDVVNVIGLNADGSLIPDSLRVSNAPNSNGTGSLVDPRMMTITNGYAYITDPGQQNNANMVACQLTESGLLANCQPQQGQTSSGENVFAGPVGIGSYQQTVFPLNWGYNGAQLGTSVALCAEGSGNSPLVQCNLSMADGLYGYSTPYIPIGIAVSTLVSLQ</sequence>
<dbReference type="EMBL" id="CP024847">
    <property type="protein sequence ID" value="AUR52953.1"/>
    <property type="molecule type" value="Genomic_DNA"/>
</dbReference>
<evidence type="ECO:0000313" key="2">
    <source>
        <dbReference type="EMBL" id="AUR52953.1"/>
    </source>
</evidence>